<dbReference type="AlphaFoldDB" id="A0A183H2G9"/>
<dbReference type="EMBL" id="KZ269978">
    <property type="protein sequence ID" value="OZC12106.1"/>
    <property type="molecule type" value="Genomic_DNA"/>
</dbReference>
<gene>
    <name evidence="1" type="ORF">X798_00625</name>
</gene>
<evidence type="ECO:0000313" key="3">
    <source>
        <dbReference type="WBParaSite" id="OFLC_0000167801-mRNA-1"/>
    </source>
</evidence>
<keyword evidence="2" id="KW-1185">Reference proteome</keyword>
<sequence length="87" mass="9977">MLALYFSVLTHLRFYIMDKGLIHKIFPKIHNAVEDQWFRAARRGSTPGGVLPPISLNFGCNHIFLKTEEIFASEKLTVKAYSPPTER</sequence>
<reference evidence="1 2" key="1">
    <citation type="submission" date="2015-12" db="EMBL/GenBank/DDBJ databases">
        <title>Draft genome of the nematode, Onchocerca flexuosa.</title>
        <authorList>
            <person name="Mitreva M."/>
        </authorList>
    </citation>
    <scope>NUCLEOTIDE SEQUENCE [LARGE SCALE GENOMIC DNA]</scope>
    <source>
        <strain evidence="1">Red Deer</strain>
    </source>
</reference>
<name>A0A183H2G9_9BILA</name>
<dbReference type="WBParaSite" id="OFLC_0000167801-mRNA-1">
    <property type="protein sequence ID" value="OFLC_0000167801-mRNA-1"/>
    <property type="gene ID" value="OFLC_0000167801"/>
</dbReference>
<accession>A0A183H2G9</accession>
<proteinExistence type="predicted"/>
<evidence type="ECO:0000313" key="1">
    <source>
        <dbReference type="EMBL" id="OZC12106.1"/>
    </source>
</evidence>
<evidence type="ECO:0000313" key="2">
    <source>
        <dbReference type="Proteomes" id="UP000242913"/>
    </source>
</evidence>
<reference evidence="3" key="2">
    <citation type="submission" date="2016-06" db="UniProtKB">
        <authorList>
            <consortium name="WormBaseParasite"/>
        </authorList>
    </citation>
    <scope>IDENTIFICATION</scope>
</reference>
<organism evidence="3">
    <name type="scientific">Onchocerca flexuosa</name>
    <dbReference type="NCBI Taxonomy" id="387005"/>
    <lineage>
        <taxon>Eukaryota</taxon>
        <taxon>Metazoa</taxon>
        <taxon>Ecdysozoa</taxon>
        <taxon>Nematoda</taxon>
        <taxon>Chromadorea</taxon>
        <taxon>Rhabditida</taxon>
        <taxon>Spirurina</taxon>
        <taxon>Spiruromorpha</taxon>
        <taxon>Filarioidea</taxon>
        <taxon>Onchocercidae</taxon>
        <taxon>Onchocerca</taxon>
    </lineage>
</organism>
<dbReference type="Proteomes" id="UP000242913">
    <property type="component" value="Unassembled WGS sequence"/>
</dbReference>
<protein>
    <submittedName>
        <fullName evidence="1 3">Uncharacterized protein</fullName>
    </submittedName>
</protein>